<keyword evidence="2" id="KW-1185">Reference proteome</keyword>
<reference evidence="1" key="1">
    <citation type="submission" date="2022-08" db="EMBL/GenBank/DDBJ databases">
        <authorList>
            <person name="Kallberg Y."/>
            <person name="Tangrot J."/>
            <person name="Rosling A."/>
        </authorList>
    </citation>
    <scope>NUCLEOTIDE SEQUENCE</scope>
    <source>
        <strain evidence="1">Wild A</strain>
    </source>
</reference>
<dbReference type="Proteomes" id="UP001153678">
    <property type="component" value="Unassembled WGS sequence"/>
</dbReference>
<comment type="caution">
    <text evidence="1">The sequence shown here is derived from an EMBL/GenBank/DDBJ whole genome shotgun (WGS) entry which is preliminary data.</text>
</comment>
<dbReference type="AlphaFoldDB" id="A0A9W4SSA1"/>
<accession>A0A9W4SSA1</accession>
<dbReference type="EMBL" id="CAMKVN010001975">
    <property type="protein sequence ID" value="CAI2179047.1"/>
    <property type="molecule type" value="Genomic_DNA"/>
</dbReference>
<organism evidence="1 2">
    <name type="scientific">Funneliformis geosporum</name>
    <dbReference type="NCBI Taxonomy" id="1117311"/>
    <lineage>
        <taxon>Eukaryota</taxon>
        <taxon>Fungi</taxon>
        <taxon>Fungi incertae sedis</taxon>
        <taxon>Mucoromycota</taxon>
        <taxon>Glomeromycotina</taxon>
        <taxon>Glomeromycetes</taxon>
        <taxon>Glomerales</taxon>
        <taxon>Glomeraceae</taxon>
        <taxon>Funneliformis</taxon>
    </lineage>
</organism>
<gene>
    <name evidence="1" type="ORF">FWILDA_LOCUS8892</name>
</gene>
<proteinExistence type="predicted"/>
<protein>
    <submittedName>
        <fullName evidence="1">19729_t:CDS:1</fullName>
    </submittedName>
</protein>
<name>A0A9W4SSA1_9GLOM</name>
<sequence>MEVHSTYSSLSFSKLVEELVFISSEYYKFDESTPLAGDFKTKVQEL</sequence>
<evidence type="ECO:0000313" key="1">
    <source>
        <dbReference type="EMBL" id="CAI2179047.1"/>
    </source>
</evidence>
<evidence type="ECO:0000313" key="2">
    <source>
        <dbReference type="Proteomes" id="UP001153678"/>
    </source>
</evidence>